<protein>
    <recommendedName>
        <fullName evidence="3">Chemotaxis protein CheA</fullName>
        <ecNumber evidence="2">2.7.13.3</ecNumber>
    </recommendedName>
</protein>
<evidence type="ECO:0000256" key="8">
    <source>
        <dbReference type="ARBA" id="ARBA00022777"/>
    </source>
</evidence>
<dbReference type="Pfam" id="PF01584">
    <property type="entry name" value="CheW"/>
    <property type="match status" value="1"/>
</dbReference>
<feature type="modified residue" description="Phosphohistidine" evidence="12">
    <location>
        <position position="46"/>
    </location>
</feature>
<evidence type="ECO:0000259" key="15">
    <source>
        <dbReference type="PROSITE" id="PS50851"/>
    </source>
</evidence>
<reference evidence="17" key="2">
    <citation type="journal article" date="2023" name="MicrobiologyOpen">
        <title>Genomics of the tumorigenes clade of the family Rhizobiaceae and description of Rhizobium rhododendri sp. nov.</title>
        <authorList>
            <person name="Kuzmanovic N."/>
            <person name="diCenzo G.C."/>
            <person name="Bunk B."/>
            <person name="Sproeer C."/>
            <person name="Fruehling A."/>
            <person name="Neumann-Schaal M."/>
            <person name="Overmann J."/>
            <person name="Smalla K."/>
        </authorList>
    </citation>
    <scope>NUCLEOTIDE SEQUENCE</scope>
    <source>
        <strain evidence="17">Rho-6.2</strain>
    </source>
</reference>
<feature type="region of interest" description="Disordered" evidence="13">
    <location>
        <begin position="259"/>
        <end position="284"/>
    </location>
</feature>
<dbReference type="InterPro" id="IPR036641">
    <property type="entry name" value="HPT_dom_sf"/>
</dbReference>
<keyword evidence="9" id="KW-0067">ATP-binding</keyword>
<dbReference type="InterPro" id="IPR005467">
    <property type="entry name" value="His_kinase_dom"/>
</dbReference>
<gene>
    <name evidence="17" type="ORF">PR018_11725</name>
</gene>
<dbReference type="InterPro" id="IPR003594">
    <property type="entry name" value="HATPase_dom"/>
</dbReference>
<dbReference type="SMART" id="SM00260">
    <property type="entry name" value="CheW"/>
    <property type="match status" value="1"/>
</dbReference>
<proteinExistence type="predicted"/>
<dbReference type="InterPro" id="IPR004358">
    <property type="entry name" value="Sig_transdc_His_kin-like_C"/>
</dbReference>
<dbReference type="PANTHER" id="PTHR43395:SF10">
    <property type="entry name" value="CHEMOTAXIS PROTEIN CHEA"/>
    <property type="match status" value="1"/>
</dbReference>
<dbReference type="Gene3D" id="3.30.565.10">
    <property type="entry name" value="Histidine kinase-like ATPase, C-terminal domain"/>
    <property type="match status" value="1"/>
</dbReference>
<dbReference type="Gene3D" id="1.20.120.160">
    <property type="entry name" value="HPT domain"/>
    <property type="match status" value="1"/>
</dbReference>
<dbReference type="Gene3D" id="2.30.30.40">
    <property type="entry name" value="SH3 Domains"/>
    <property type="match status" value="1"/>
</dbReference>
<comment type="function">
    <text evidence="11">Involved in the transmission of sensory signals from the chemoreceptors to the flagellar motors. CheA is autophosphorylated; it can transfer its phosphate group to either CheB or CheY.</text>
</comment>
<keyword evidence="18" id="KW-1185">Reference proteome</keyword>
<dbReference type="CDD" id="cd00731">
    <property type="entry name" value="CheA_reg"/>
    <property type="match status" value="1"/>
</dbReference>
<dbReference type="SUPFAM" id="SSF55874">
    <property type="entry name" value="ATPase domain of HSP90 chaperone/DNA topoisomerase II/histidine kinase"/>
    <property type="match status" value="1"/>
</dbReference>
<dbReference type="InterPro" id="IPR002545">
    <property type="entry name" value="CheW-lke_dom"/>
</dbReference>
<sequence length="671" mass="72164">MNMLDPVAVFRIEAAEVFEQIESGLLDLTHRLDDKAQIDAVFRGLHTLKGSGSMFGFDALAAFTHHCETAFDRVRKGEVPATAELVAAVLAAQDHMRALVETPNGDHQAAGDRLLELLRAAVDGKSAEPVVAAAKDPLNRWRIRFSLPHNAMINGTNPLGLLDELRDLGECRIVADTSGIPPLDVLVPMELHLSWEVLLTSDQPRSAIDDVFIFVMDDMQLEVETLSEAPAPAPVVAVVGEPAVVVSLPVATPAPAAAETVPAKAETPSAAAPTDARQAKASESVRVPAERLDELMDRVGELVIAQSRLRQLANSSSDLALRSVSEEIERLSGELRDTMMVLRMVPVATLFSRFRRLTHDLARETGKVIELITEGETTEVDKTVIERLADPLVHLVRNSIDHGLEPPAERLSAGKSEGGTVTLSARQSGGEVIISIKDDGRGINRQRVRAKAESSGLIQPGQVLSDSDLLQLIFAPGFSTAAQITNLSGRGVGMDVVKKTVEALRGAIDVTSHDGQGSEVSLRIPLTLAIIDGLLVRVGTGRYVIPLSAVEECLELSLEEDLRSRGRSFISLRDSLVPFLRLRELFRTGTKPDVHQKVVVISTGTERVGLVVDQIIGDHQTVIKSMSKLHQDVSTFSGATILGDGNVALILDVVHLVAAGQQQEAQLRAAG</sequence>
<dbReference type="InterPro" id="IPR036097">
    <property type="entry name" value="HisK_dim/P_sf"/>
</dbReference>
<evidence type="ECO:0000256" key="13">
    <source>
        <dbReference type="SAM" id="MobiDB-lite"/>
    </source>
</evidence>
<keyword evidence="6" id="KW-0808">Transferase</keyword>
<evidence type="ECO:0000256" key="2">
    <source>
        <dbReference type="ARBA" id="ARBA00012438"/>
    </source>
</evidence>
<dbReference type="InterPro" id="IPR036061">
    <property type="entry name" value="CheW-like_dom_sf"/>
</dbReference>
<evidence type="ECO:0000256" key="6">
    <source>
        <dbReference type="ARBA" id="ARBA00022679"/>
    </source>
</evidence>
<dbReference type="PROSITE" id="PS50109">
    <property type="entry name" value="HIS_KIN"/>
    <property type="match status" value="1"/>
</dbReference>
<evidence type="ECO:0000313" key="17">
    <source>
        <dbReference type="EMBL" id="WFS21842.1"/>
    </source>
</evidence>
<dbReference type="InterPro" id="IPR008207">
    <property type="entry name" value="Sig_transdc_His_kin_Hpt_dom"/>
</dbReference>
<dbReference type="Proteomes" id="UP000318939">
    <property type="component" value="Chromosome"/>
</dbReference>
<dbReference type="SUPFAM" id="SSF47226">
    <property type="entry name" value="Histidine-containing phosphotransfer domain, HPT domain"/>
    <property type="match status" value="1"/>
</dbReference>
<dbReference type="PANTHER" id="PTHR43395">
    <property type="entry name" value="SENSOR HISTIDINE KINASE CHEA"/>
    <property type="match status" value="1"/>
</dbReference>
<keyword evidence="8" id="KW-0418">Kinase</keyword>
<evidence type="ECO:0000256" key="3">
    <source>
        <dbReference type="ARBA" id="ARBA00021495"/>
    </source>
</evidence>
<evidence type="ECO:0000256" key="4">
    <source>
        <dbReference type="ARBA" id="ARBA00022500"/>
    </source>
</evidence>
<accession>A0ABY8IE24</accession>
<dbReference type="Gene3D" id="1.10.287.560">
    <property type="entry name" value="Histidine kinase CheA-like, homodimeric domain"/>
    <property type="match status" value="1"/>
</dbReference>
<feature type="domain" description="CheW-like" evidence="15">
    <location>
        <begin position="530"/>
        <end position="662"/>
    </location>
</feature>
<feature type="domain" description="Histidine kinase" evidence="14">
    <location>
        <begin position="280"/>
        <end position="528"/>
    </location>
</feature>
<evidence type="ECO:0000256" key="7">
    <source>
        <dbReference type="ARBA" id="ARBA00022741"/>
    </source>
</evidence>
<dbReference type="Pfam" id="PF02895">
    <property type="entry name" value="H-kinase_dim"/>
    <property type="match status" value="1"/>
</dbReference>
<evidence type="ECO:0000256" key="9">
    <source>
        <dbReference type="ARBA" id="ARBA00022840"/>
    </source>
</evidence>
<dbReference type="InterPro" id="IPR051315">
    <property type="entry name" value="Bact_Chemotaxis_CheA"/>
</dbReference>
<evidence type="ECO:0000313" key="18">
    <source>
        <dbReference type="Proteomes" id="UP000318939"/>
    </source>
</evidence>
<dbReference type="EC" id="2.7.13.3" evidence="2"/>
<dbReference type="CDD" id="cd00088">
    <property type="entry name" value="HPT"/>
    <property type="match status" value="1"/>
</dbReference>
<keyword evidence="5 12" id="KW-0597">Phosphoprotein</keyword>
<dbReference type="CDD" id="cd16916">
    <property type="entry name" value="HATPase_CheA-like"/>
    <property type="match status" value="1"/>
</dbReference>
<evidence type="ECO:0000256" key="10">
    <source>
        <dbReference type="ARBA" id="ARBA00023012"/>
    </source>
</evidence>
<evidence type="ECO:0000256" key="12">
    <source>
        <dbReference type="PROSITE-ProRule" id="PRU00110"/>
    </source>
</evidence>
<comment type="catalytic activity">
    <reaction evidence="1">
        <text>ATP + protein L-histidine = ADP + protein N-phospho-L-histidine.</text>
        <dbReference type="EC" id="2.7.13.3"/>
    </reaction>
</comment>
<name>A0ABY8IE24_9HYPH</name>
<feature type="compositionally biased region" description="Low complexity" evidence="13">
    <location>
        <begin position="259"/>
        <end position="268"/>
    </location>
</feature>
<reference evidence="17" key="1">
    <citation type="journal article" date="2019" name="Phytopathology">
        <title>A Novel Group of Rhizobium tumorigenes-Like Agrobacteria Associated with Crown Gall Disease of Rhododendron and Blueberry.</title>
        <authorList>
            <person name="Kuzmanovic N."/>
            <person name="Behrens P."/>
            <person name="Idczak E."/>
            <person name="Wagner S."/>
            <person name="Gotz M."/>
            <person name="Sproer C."/>
            <person name="Bunk B."/>
            <person name="Overmann J."/>
            <person name="Smalla K."/>
        </authorList>
    </citation>
    <scope>NUCLEOTIDE SEQUENCE</scope>
    <source>
        <strain evidence="17">Rho-6.2</strain>
    </source>
</reference>
<dbReference type="SMART" id="SM00073">
    <property type="entry name" value="HPT"/>
    <property type="match status" value="1"/>
</dbReference>
<evidence type="ECO:0000256" key="1">
    <source>
        <dbReference type="ARBA" id="ARBA00000085"/>
    </source>
</evidence>
<evidence type="ECO:0000256" key="11">
    <source>
        <dbReference type="ARBA" id="ARBA00035100"/>
    </source>
</evidence>
<dbReference type="SUPFAM" id="SSF50341">
    <property type="entry name" value="CheW-like"/>
    <property type="match status" value="1"/>
</dbReference>
<feature type="domain" description="HPt" evidence="16">
    <location>
        <begin position="1"/>
        <end position="103"/>
    </location>
</feature>
<keyword evidence="7" id="KW-0547">Nucleotide-binding</keyword>
<dbReference type="PROSITE" id="PS50894">
    <property type="entry name" value="HPT"/>
    <property type="match status" value="1"/>
</dbReference>
<dbReference type="SMART" id="SM00387">
    <property type="entry name" value="HATPase_c"/>
    <property type="match status" value="1"/>
</dbReference>
<dbReference type="Pfam" id="PF01627">
    <property type="entry name" value="Hpt"/>
    <property type="match status" value="1"/>
</dbReference>
<dbReference type="PRINTS" id="PR00344">
    <property type="entry name" value="BCTRLSENSOR"/>
</dbReference>
<keyword evidence="10" id="KW-0902">Two-component regulatory system</keyword>
<dbReference type="InterPro" id="IPR036890">
    <property type="entry name" value="HATPase_C_sf"/>
</dbReference>
<evidence type="ECO:0000259" key="16">
    <source>
        <dbReference type="PROSITE" id="PS50894"/>
    </source>
</evidence>
<dbReference type="PROSITE" id="PS50851">
    <property type="entry name" value="CHEW"/>
    <property type="match status" value="1"/>
</dbReference>
<dbReference type="EMBL" id="CP117267">
    <property type="protein sequence ID" value="WFS21842.1"/>
    <property type="molecule type" value="Genomic_DNA"/>
</dbReference>
<dbReference type="SUPFAM" id="SSF47384">
    <property type="entry name" value="Homodimeric domain of signal transducing histidine kinase"/>
    <property type="match status" value="1"/>
</dbReference>
<organism evidence="17 18">
    <name type="scientific">Rhizobium rhododendri</name>
    <dbReference type="NCBI Taxonomy" id="2506430"/>
    <lineage>
        <taxon>Bacteria</taxon>
        <taxon>Pseudomonadati</taxon>
        <taxon>Pseudomonadota</taxon>
        <taxon>Alphaproteobacteria</taxon>
        <taxon>Hyphomicrobiales</taxon>
        <taxon>Rhizobiaceae</taxon>
        <taxon>Rhizobium/Agrobacterium group</taxon>
        <taxon>Rhizobium</taxon>
    </lineage>
</organism>
<dbReference type="RefSeq" id="WP_142830654.1">
    <property type="nucleotide sequence ID" value="NZ_CP117267.1"/>
</dbReference>
<dbReference type="InterPro" id="IPR037006">
    <property type="entry name" value="CheA-like_homodim_sf"/>
</dbReference>
<evidence type="ECO:0000259" key="14">
    <source>
        <dbReference type="PROSITE" id="PS50109"/>
    </source>
</evidence>
<evidence type="ECO:0000256" key="5">
    <source>
        <dbReference type="ARBA" id="ARBA00022553"/>
    </source>
</evidence>
<dbReference type="InterPro" id="IPR004105">
    <property type="entry name" value="CheA-like_dim"/>
</dbReference>
<dbReference type="SMART" id="SM01231">
    <property type="entry name" value="H-kinase_dim"/>
    <property type="match status" value="1"/>
</dbReference>
<keyword evidence="4" id="KW-0145">Chemotaxis</keyword>
<dbReference type="Pfam" id="PF02518">
    <property type="entry name" value="HATPase_c"/>
    <property type="match status" value="1"/>
</dbReference>